<dbReference type="GO" id="GO:0030295">
    <property type="term" value="F:protein kinase activator activity"/>
    <property type="evidence" value="ECO:0007669"/>
    <property type="project" value="TreeGrafter"/>
</dbReference>
<feature type="transmembrane region" description="Helical" evidence="7">
    <location>
        <begin position="342"/>
        <end position="362"/>
    </location>
</feature>
<evidence type="ECO:0000256" key="1">
    <source>
        <dbReference type="ARBA" id="ARBA00000085"/>
    </source>
</evidence>
<evidence type="ECO:0000256" key="6">
    <source>
        <dbReference type="ARBA" id="ARBA00022777"/>
    </source>
</evidence>
<keyword evidence="4" id="KW-0597">Phosphoprotein</keyword>
<evidence type="ECO:0000313" key="10">
    <source>
        <dbReference type="Proteomes" id="UP000494329"/>
    </source>
</evidence>
<dbReference type="AlphaFoldDB" id="A0A6J5DKY2"/>
<dbReference type="SMART" id="SM01080">
    <property type="entry name" value="CHASE2"/>
    <property type="match status" value="1"/>
</dbReference>
<dbReference type="Gene3D" id="1.10.287.130">
    <property type="match status" value="1"/>
</dbReference>
<dbReference type="GO" id="GO:0005886">
    <property type="term" value="C:plasma membrane"/>
    <property type="evidence" value="ECO:0007669"/>
    <property type="project" value="UniProtKB-SubCell"/>
</dbReference>
<feature type="transmembrane region" description="Helical" evidence="7">
    <location>
        <begin position="21"/>
        <end position="38"/>
    </location>
</feature>
<dbReference type="Pfam" id="PF00512">
    <property type="entry name" value="HisKA"/>
    <property type="match status" value="1"/>
</dbReference>
<dbReference type="CDD" id="cd00075">
    <property type="entry name" value="HATPase"/>
    <property type="match status" value="1"/>
</dbReference>
<dbReference type="PRINTS" id="PR00344">
    <property type="entry name" value="BCTRLSENSOR"/>
</dbReference>
<reference evidence="9 10" key="1">
    <citation type="submission" date="2020-04" db="EMBL/GenBank/DDBJ databases">
        <authorList>
            <person name="De Canck E."/>
        </authorList>
    </citation>
    <scope>NUCLEOTIDE SEQUENCE [LARGE SCALE GENOMIC DNA]</scope>
    <source>
        <strain evidence="9 10">LMG 29739</strain>
    </source>
</reference>
<dbReference type="Pfam" id="PF05226">
    <property type="entry name" value="CHASE2"/>
    <property type="match status" value="1"/>
</dbReference>
<dbReference type="CDD" id="cd00082">
    <property type="entry name" value="HisKA"/>
    <property type="match status" value="1"/>
</dbReference>
<feature type="domain" description="Histidine kinase" evidence="8">
    <location>
        <begin position="588"/>
        <end position="807"/>
    </location>
</feature>
<dbReference type="Gene3D" id="3.30.450.20">
    <property type="entry name" value="PAS domain"/>
    <property type="match status" value="1"/>
</dbReference>
<dbReference type="InterPro" id="IPR007890">
    <property type="entry name" value="CHASE2"/>
</dbReference>
<dbReference type="InterPro" id="IPR050351">
    <property type="entry name" value="BphY/WalK/GraS-like"/>
</dbReference>
<keyword evidence="7" id="KW-0472">Membrane</keyword>
<dbReference type="InterPro" id="IPR004358">
    <property type="entry name" value="Sig_transdc_His_kin-like_C"/>
</dbReference>
<dbReference type="InterPro" id="IPR005467">
    <property type="entry name" value="His_kinase_dom"/>
</dbReference>
<accession>A0A6J5DKY2</accession>
<dbReference type="InterPro" id="IPR003594">
    <property type="entry name" value="HATPase_dom"/>
</dbReference>
<dbReference type="GO" id="GO:0000155">
    <property type="term" value="F:phosphorelay sensor kinase activity"/>
    <property type="evidence" value="ECO:0007669"/>
    <property type="project" value="InterPro"/>
</dbReference>
<dbReference type="InterPro" id="IPR003661">
    <property type="entry name" value="HisK_dim/P_dom"/>
</dbReference>
<gene>
    <name evidence="9" type="primary">sasA_8</name>
    <name evidence="9" type="ORF">LMG29739_01757</name>
</gene>
<keyword evidence="7" id="KW-0812">Transmembrane</keyword>
<dbReference type="Gene3D" id="3.30.565.10">
    <property type="entry name" value="Histidine kinase-like ATPase, C-terminal domain"/>
    <property type="match status" value="1"/>
</dbReference>
<evidence type="ECO:0000256" key="7">
    <source>
        <dbReference type="SAM" id="Phobius"/>
    </source>
</evidence>
<proteinExistence type="predicted"/>
<dbReference type="Pfam" id="PF02518">
    <property type="entry name" value="HATPase_c"/>
    <property type="match status" value="1"/>
</dbReference>
<dbReference type="EMBL" id="CADIKF010000010">
    <property type="protein sequence ID" value="CAB3753536.1"/>
    <property type="molecule type" value="Genomic_DNA"/>
</dbReference>
<dbReference type="SUPFAM" id="SSF47384">
    <property type="entry name" value="Homodimeric domain of signal transducing histidine kinase"/>
    <property type="match status" value="1"/>
</dbReference>
<keyword evidence="5 9" id="KW-0808">Transferase</keyword>
<evidence type="ECO:0000313" key="9">
    <source>
        <dbReference type="EMBL" id="CAB3753536.1"/>
    </source>
</evidence>
<dbReference type="PROSITE" id="PS50109">
    <property type="entry name" value="HIS_KIN"/>
    <property type="match status" value="1"/>
</dbReference>
<keyword evidence="7" id="KW-1133">Transmembrane helix</keyword>
<dbReference type="Proteomes" id="UP000494329">
    <property type="component" value="Unassembled WGS sequence"/>
</dbReference>
<protein>
    <recommendedName>
        <fullName evidence="3">histidine kinase</fullName>
        <ecNumber evidence="3">2.7.13.3</ecNumber>
    </recommendedName>
</protein>
<dbReference type="GO" id="GO:0007234">
    <property type="term" value="P:osmosensory signaling via phosphorelay pathway"/>
    <property type="evidence" value="ECO:0007669"/>
    <property type="project" value="TreeGrafter"/>
</dbReference>
<dbReference type="PIRSF" id="PIRSF037347">
    <property type="entry name" value="STHK_CHASE2_PAS_prd"/>
    <property type="match status" value="1"/>
</dbReference>
<evidence type="ECO:0000256" key="2">
    <source>
        <dbReference type="ARBA" id="ARBA00004429"/>
    </source>
</evidence>
<sequence>MSLSIRALVRRPAGNRFLAEWLAVGCVGMMIVMSAALLHTTSSIDRLIYDSLLNLRDLPVAPQIAVIEIDDASIAELGRWPWPRSLHAQLLDQLARAHAAAVAYDVLFTEQTQDDAQLARAMSATPTYLPILLSRTGDADERTALLPVEPLAASAAGLGHINLEVDGDGIVRSVALFEADVQRRWPELVVPLYRAMHGRSQQHAARGIPDPMYAPNNDDHDGSTGENDVEQRFLIPFSQNSEAYAKYSFASVLAGRIPQSLLRDRIVLVGATASGVFDRFATPVSGKLGPMPGAYIHANVLDALLNGRAIMPVSAGATLAFALGFLALLLAGLLVLSPRPALLLAAGLCACAGLLSAVSLYAARLWVAPMPAVAGMSAVYALWNWRRLEMTLAYLHGELQRLSLEPDLLPGARGMPAEFGGDALARHMTLMAQATQRVRDMRQFIWDCLDSVPEPIWVSDAQGIVLIANRSAAAYCAHRGQLKAQGRALRDVLGDLVFVRVTRSGETADDTSLRARWPAVLDVRSSPENETHLLEQGIEVRGAKDGDYLLRYAKCFNVGGALTGWIAGLVDVTDLRTAERQQEDALRVLSHDMRSPQASILALVQMERSRLQLPRLQQMFERIERYARRTLTLADNFVQLARAESRVCELLPVSFAELVMAASDEILPQAFARHIRLRTILDDDDGGEGHWISAERSMLLRALVNILNNAVKYSPPHTEIVCSLARESGGRVRCAVRDQGYGIPIEKQAMLFERFQRFHELQLPETEGTGLGMAFVKTVITRHNGYVTVVSAPGQGTTVTVSLPALDSHRNAKPDPSGQRE</sequence>
<evidence type="ECO:0000256" key="5">
    <source>
        <dbReference type="ARBA" id="ARBA00022679"/>
    </source>
</evidence>
<dbReference type="RefSeq" id="WP_175110493.1">
    <property type="nucleotide sequence ID" value="NZ_CADIKF010000010.1"/>
</dbReference>
<organism evidence="9 10">
    <name type="scientific">Paraburkholderia solisilvae</name>
    <dbReference type="NCBI Taxonomy" id="624376"/>
    <lineage>
        <taxon>Bacteria</taxon>
        <taxon>Pseudomonadati</taxon>
        <taxon>Pseudomonadota</taxon>
        <taxon>Betaproteobacteria</taxon>
        <taxon>Burkholderiales</taxon>
        <taxon>Burkholderiaceae</taxon>
        <taxon>Paraburkholderia</taxon>
    </lineage>
</organism>
<dbReference type="SMART" id="SM00388">
    <property type="entry name" value="HisKA"/>
    <property type="match status" value="1"/>
</dbReference>
<dbReference type="GO" id="GO:0000156">
    <property type="term" value="F:phosphorelay response regulator activity"/>
    <property type="evidence" value="ECO:0007669"/>
    <property type="project" value="TreeGrafter"/>
</dbReference>
<evidence type="ECO:0000256" key="3">
    <source>
        <dbReference type="ARBA" id="ARBA00012438"/>
    </source>
</evidence>
<dbReference type="InterPro" id="IPR036890">
    <property type="entry name" value="HATPase_C_sf"/>
</dbReference>
<feature type="transmembrane region" description="Helical" evidence="7">
    <location>
        <begin position="309"/>
        <end position="335"/>
    </location>
</feature>
<dbReference type="PANTHER" id="PTHR42878:SF13">
    <property type="entry name" value="HISTIDINE KINASE"/>
    <property type="match status" value="1"/>
</dbReference>
<evidence type="ECO:0000259" key="8">
    <source>
        <dbReference type="PROSITE" id="PS50109"/>
    </source>
</evidence>
<comment type="subcellular location">
    <subcellularLocation>
        <location evidence="2">Cell inner membrane</location>
        <topology evidence="2">Multi-pass membrane protein</topology>
    </subcellularLocation>
</comment>
<dbReference type="InterPro" id="IPR017181">
    <property type="entry name" value="Sig_transdc_His_kin_CHASE2"/>
</dbReference>
<dbReference type="EC" id="2.7.13.3" evidence="3"/>
<comment type="catalytic activity">
    <reaction evidence="1">
        <text>ATP + protein L-histidine = ADP + protein N-phospho-L-histidine.</text>
        <dbReference type="EC" id="2.7.13.3"/>
    </reaction>
</comment>
<dbReference type="SMART" id="SM00387">
    <property type="entry name" value="HATPase_c"/>
    <property type="match status" value="1"/>
</dbReference>
<name>A0A6J5DKY2_9BURK</name>
<keyword evidence="6 9" id="KW-0418">Kinase</keyword>
<dbReference type="PANTHER" id="PTHR42878">
    <property type="entry name" value="TWO-COMPONENT HISTIDINE KINASE"/>
    <property type="match status" value="1"/>
</dbReference>
<keyword evidence="10" id="KW-1185">Reference proteome</keyword>
<evidence type="ECO:0000256" key="4">
    <source>
        <dbReference type="ARBA" id="ARBA00022553"/>
    </source>
</evidence>
<dbReference type="InterPro" id="IPR036097">
    <property type="entry name" value="HisK_dim/P_sf"/>
</dbReference>
<dbReference type="SUPFAM" id="SSF55874">
    <property type="entry name" value="ATPase domain of HSP90 chaperone/DNA topoisomerase II/histidine kinase"/>
    <property type="match status" value="1"/>
</dbReference>
<dbReference type="FunFam" id="3.30.565.10:FF:000006">
    <property type="entry name" value="Sensor histidine kinase WalK"/>
    <property type="match status" value="1"/>
</dbReference>